<evidence type="ECO:0000313" key="11">
    <source>
        <dbReference type="EMBL" id="CAL1529343.1"/>
    </source>
</evidence>
<dbReference type="GO" id="GO:0005506">
    <property type="term" value="F:iron ion binding"/>
    <property type="evidence" value="ECO:0007669"/>
    <property type="project" value="InterPro"/>
</dbReference>
<keyword evidence="4 8" id="KW-0479">Metal-binding</keyword>
<evidence type="ECO:0000256" key="7">
    <source>
        <dbReference type="ARBA" id="ARBA00023033"/>
    </source>
</evidence>
<keyword evidence="5 9" id="KW-0560">Oxidoreductase</keyword>
<evidence type="ECO:0000256" key="10">
    <source>
        <dbReference type="SAM" id="Phobius"/>
    </source>
</evidence>
<dbReference type="InterPro" id="IPR050476">
    <property type="entry name" value="Insect_CytP450_Detox"/>
</dbReference>
<dbReference type="GO" id="GO:0004497">
    <property type="term" value="F:monooxygenase activity"/>
    <property type="evidence" value="ECO:0007669"/>
    <property type="project" value="UniProtKB-KW"/>
</dbReference>
<keyword evidence="10" id="KW-1133">Transmembrane helix</keyword>
<feature type="transmembrane region" description="Helical" evidence="10">
    <location>
        <begin position="12"/>
        <end position="33"/>
    </location>
</feature>
<evidence type="ECO:0000313" key="12">
    <source>
        <dbReference type="Proteomes" id="UP001497497"/>
    </source>
</evidence>
<dbReference type="SUPFAM" id="SSF48264">
    <property type="entry name" value="Cytochrome P450"/>
    <property type="match status" value="1"/>
</dbReference>
<dbReference type="InterPro" id="IPR017972">
    <property type="entry name" value="Cyt_P450_CS"/>
</dbReference>
<dbReference type="AlphaFoldDB" id="A0AAV2H870"/>
<dbReference type="Pfam" id="PF00067">
    <property type="entry name" value="p450"/>
    <property type="match status" value="1"/>
</dbReference>
<dbReference type="EMBL" id="CAXITT010000047">
    <property type="protein sequence ID" value="CAL1529343.1"/>
    <property type="molecule type" value="Genomic_DNA"/>
</dbReference>
<evidence type="ECO:0000256" key="6">
    <source>
        <dbReference type="ARBA" id="ARBA00023004"/>
    </source>
</evidence>
<dbReference type="Proteomes" id="UP001497497">
    <property type="component" value="Unassembled WGS sequence"/>
</dbReference>
<keyword evidence="7 9" id="KW-0503">Monooxygenase</keyword>
<dbReference type="CDD" id="cd11055">
    <property type="entry name" value="CYP3A-like"/>
    <property type="match status" value="1"/>
</dbReference>
<dbReference type="PRINTS" id="PR00385">
    <property type="entry name" value="P450"/>
</dbReference>
<evidence type="ECO:0000256" key="3">
    <source>
        <dbReference type="ARBA" id="ARBA00022617"/>
    </source>
</evidence>
<dbReference type="FunFam" id="1.10.630.10:FF:000182">
    <property type="entry name" value="Cytochrome P450 3A4"/>
    <property type="match status" value="1"/>
</dbReference>
<dbReference type="PROSITE" id="PS00086">
    <property type="entry name" value="CYTOCHROME_P450"/>
    <property type="match status" value="1"/>
</dbReference>
<evidence type="ECO:0000256" key="5">
    <source>
        <dbReference type="ARBA" id="ARBA00023002"/>
    </source>
</evidence>
<evidence type="ECO:0008006" key="13">
    <source>
        <dbReference type="Google" id="ProtNLM"/>
    </source>
</evidence>
<evidence type="ECO:0000256" key="4">
    <source>
        <dbReference type="ARBA" id="ARBA00022723"/>
    </source>
</evidence>
<accession>A0AAV2H870</accession>
<comment type="cofactor">
    <cofactor evidence="1 8">
        <name>heme</name>
        <dbReference type="ChEBI" id="CHEBI:30413"/>
    </cofactor>
</comment>
<dbReference type="InterPro" id="IPR001128">
    <property type="entry name" value="Cyt_P450"/>
</dbReference>
<keyword evidence="12" id="KW-1185">Reference proteome</keyword>
<protein>
    <recommendedName>
        <fullName evidence="13">Cytochrome P450</fullName>
    </recommendedName>
</protein>
<dbReference type="PANTHER" id="PTHR24292:SF102">
    <property type="entry name" value="CYTOCHROME P450 FAMILY-RELATED"/>
    <property type="match status" value="1"/>
</dbReference>
<dbReference type="PRINTS" id="PR00463">
    <property type="entry name" value="EP450I"/>
</dbReference>
<sequence>MDVQRAQDVSEAIIDVSNSLMVIATVLFVYCIYTQLASRETWDKYGVKQVTMGRHALTDFRKALSELILEHGDTVGVTRGVMTLITRDLHLIREILTKDFHNFVDRIELMTTRTPLQHGVFFIKGKDWKRIRKVISPSFSTGKLKHTIHDISESAEKLGQILEGYARTSNLVPVKRLTGQYTSEIIASSAFGIATDSLGTEDDDFSRYAQEIFKTRSSFMNFVMLLMFRFKWLHNILVKKLHIEALDQVSEDAVKYFTSVLEPVVLEREELERSGKDRPKDFLQILISAKLSDALNPGNEFVVSENELIGQCLLIVFASFETTATTLQMCLYLLAKHPDIQEMVYSEMQSLIPSESPSYQELGQLKYMDQVIKETLRLHPPVPIVSRKSVHTATYGNVTIPGGSNVLIPVDMVMMDPENYPDPYKFDPDRFSEENTATQDPMAFIPFGAGPRQCLGMRLAYLELKLGLFHVLRKVKLEVNDHTEPKLGCDIAVHFQGILVLEKPILLAATLRNKD</sequence>
<dbReference type="GO" id="GO:0020037">
    <property type="term" value="F:heme binding"/>
    <property type="evidence" value="ECO:0007669"/>
    <property type="project" value="InterPro"/>
</dbReference>
<keyword evidence="10" id="KW-0472">Membrane</keyword>
<comment type="similarity">
    <text evidence="2 9">Belongs to the cytochrome P450 family.</text>
</comment>
<keyword evidence="10" id="KW-0812">Transmembrane</keyword>
<gene>
    <name evidence="11" type="ORF">GSLYS_00003498001</name>
</gene>
<feature type="binding site" description="axial binding residue" evidence="8">
    <location>
        <position position="454"/>
    </location>
    <ligand>
        <name>heme</name>
        <dbReference type="ChEBI" id="CHEBI:30413"/>
    </ligand>
    <ligandPart>
        <name>Fe</name>
        <dbReference type="ChEBI" id="CHEBI:18248"/>
    </ligandPart>
</feature>
<comment type="caution">
    <text evidence="11">The sequence shown here is derived from an EMBL/GenBank/DDBJ whole genome shotgun (WGS) entry which is preliminary data.</text>
</comment>
<proteinExistence type="inferred from homology"/>
<dbReference type="Gene3D" id="1.10.630.10">
    <property type="entry name" value="Cytochrome P450"/>
    <property type="match status" value="1"/>
</dbReference>
<evidence type="ECO:0000256" key="8">
    <source>
        <dbReference type="PIRSR" id="PIRSR602401-1"/>
    </source>
</evidence>
<dbReference type="GO" id="GO:0016705">
    <property type="term" value="F:oxidoreductase activity, acting on paired donors, with incorporation or reduction of molecular oxygen"/>
    <property type="evidence" value="ECO:0007669"/>
    <property type="project" value="InterPro"/>
</dbReference>
<evidence type="ECO:0000256" key="2">
    <source>
        <dbReference type="ARBA" id="ARBA00010617"/>
    </source>
</evidence>
<name>A0AAV2H870_LYMST</name>
<evidence type="ECO:0000256" key="9">
    <source>
        <dbReference type="RuleBase" id="RU000461"/>
    </source>
</evidence>
<keyword evidence="3 8" id="KW-0349">Heme</keyword>
<reference evidence="11 12" key="1">
    <citation type="submission" date="2024-04" db="EMBL/GenBank/DDBJ databases">
        <authorList>
            <consortium name="Genoscope - CEA"/>
            <person name="William W."/>
        </authorList>
    </citation>
    <scope>NUCLEOTIDE SEQUENCE [LARGE SCALE GENOMIC DNA]</scope>
</reference>
<dbReference type="InterPro" id="IPR036396">
    <property type="entry name" value="Cyt_P450_sf"/>
</dbReference>
<evidence type="ECO:0000256" key="1">
    <source>
        <dbReference type="ARBA" id="ARBA00001971"/>
    </source>
</evidence>
<organism evidence="11 12">
    <name type="scientific">Lymnaea stagnalis</name>
    <name type="common">Great pond snail</name>
    <name type="synonym">Helix stagnalis</name>
    <dbReference type="NCBI Taxonomy" id="6523"/>
    <lineage>
        <taxon>Eukaryota</taxon>
        <taxon>Metazoa</taxon>
        <taxon>Spiralia</taxon>
        <taxon>Lophotrochozoa</taxon>
        <taxon>Mollusca</taxon>
        <taxon>Gastropoda</taxon>
        <taxon>Heterobranchia</taxon>
        <taxon>Euthyneura</taxon>
        <taxon>Panpulmonata</taxon>
        <taxon>Hygrophila</taxon>
        <taxon>Lymnaeoidea</taxon>
        <taxon>Lymnaeidae</taxon>
        <taxon>Lymnaea</taxon>
    </lineage>
</organism>
<keyword evidence="6 8" id="KW-0408">Iron</keyword>
<dbReference type="PANTHER" id="PTHR24292">
    <property type="entry name" value="CYTOCHROME P450"/>
    <property type="match status" value="1"/>
</dbReference>
<dbReference type="InterPro" id="IPR002401">
    <property type="entry name" value="Cyt_P450_E_grp-I"/>
</dbReference>